<feature type="transmembrane region" description="Helical" evidence="9">
    <location>
        <begin position="6"/>
        <end position="31"/>
    </location>
</feature>
<dbReference type="CDD" id="cd04590">
    <property type="entry name" value="CBS_pair_CorC_HlyC_assoc"/>
    <property type="match status" value="1"/>
</dbReference>
<feature type="transmembrane region" description="Helical" evidence="9">
    <location>
        <begin position="52"/>
        <end position="77"/>
    </location>
</feature>
<dbReference type="PROSITE" id="PS51371">
    <property type="entry name" value="CBS"/>
    <property type="match status" value="1"/>
</dbReference>
<dbReference type="PROSITE" id="PS51846">
    <property type="entry name" value="CNNM"/>
    <property type="match status" value="1"/>
</dbReference>
<dbReference type="InterPro" id="IPR046342">
    <property type="entry name" value="CBS_dom_sf"/>
</dbReference>
<dbReference type="InterPro" id="IPR002550">
    <property type="entry name" value="CNNM"/>
</dbReference>
<proteinExistence type="predicted"/>
<keyword evidence="3 8" id="KW-0812">Transmembrane</keyword>
<organism evidence="12 13">
    <name type="scientific">Nocardia halotolerans</name>
    <dbReference type="NCBI Taxonomy" id="1755878"/>
    <lineage>
        <taxon>Bacteria</taxon>
        <taxon>Bacillati</taxon>
        <taxon>Actinomycetota</taxon>
        <taxon>Actinomycetes</taxon>
        <taxon>Mycobacteriales</taxon>
        <taxon>Nocardiaceae</taxon>
        <taxon>Nocardia</taxon>
    </lineage>
</organism>
<feature type="transmembrane region" description="Helical" evidence="9">
    <location>
        <begin position="97"/>
        <end position="119"/>
    </location>
</feature>
<dbReference type="PANTHER" id="PTHR43099">
    <property type="entry name" value="UPF0053 PROTEIN YRKA"/>
    <property type="match status" value="1"/>
</dbReference>
<dbReference type="EMBL" id="JBHSDL010000042">
    <property type="protein sequence ID" value="MFC4377757.1"/>
    <property type="molecule type" value="Genomic_DNA"/>
</dbReference>
<sequence>MSNPWVVVAVTIVLIASSAFFVAVEFALIAARRHRLEDAAPNSRSARAALRSSAELPVVLAGSQLGITVCTLALGAVTKPAVHHWLTPLVEKLGAPLWSADIAGFVLALIVVTFLHLVVGEMAPKSWAIAHPEKSATMLAIPMRAFMAVTRPLLTALNHAANWCLRKVGVTPVDEVDAGQDSAALRHLVEHSATAGTLDERYHGNLTSALELEQLTIGDITAPNPTPSAVAPAADIRGIQQVSRETGHLRLLVRNGDDILGVVHVRDSLAAAPSTTAAELMRPVLRFASTIPVYEALRVMRESRSHLALVTTADAGTAIVGLVTITDVLQRLLPAAAGSAAAT</sequence>
<dbReference type="RefSeq" id="WP_378568761.1">
    <property type="nucleotide sequence ID" value="NZ_JBHSDL010000042.1"/>
</dbReference>
<feature type="domain" description="CBS" evidence="10">
    <location>
        <begin position="280"/>
        <end position="339"/>
    </location>
</feature>
<dbReference type="InterPro" id="IPR044751">
    <property type="entry name" value="Ion_transp-like_CBS"/>
</dbReference>
<evidence type="ECO:0000259" key="11">
    <source>
        <dbReference type="PROSITE" id="PS51846"/>
    </source>
</evidence>
<evidence type="ECO:0000256" key="1">
    <source>
        <dbReference type="ARBA" id="ARBA00004651"/>
    </source>
</evidence>
<keyword evidence="5 8" id="KW-1133">Transmembrane helix</keyword>
<dbReference type="Gene3D" id="3.90.1280.20">
    <property type="match status" value="1"/>
</dbReference>
<evidence type="ECO:0000256" key="8">
    <source>
        <dbReference type="PROSITE-ProRule" id="PRU01193"/>
    </source>
</evidence>
<comment type="caution">
    <text evidence="12">The sequence shown here is derived from an EMBL/GenBank/DDBJ whole genome shotgun (WGS) entry which is preliminary data.</text>
</comment>
<dbReference type="SUPFAM" id="SSF54631">
    <property type="entry name" value="CBS-domain pair"/>
    <property type="match status" value="1"/>
</dbReference>
<dbReference type="Gene3D" id="3.10.580.10">
    <property type="entry name" value="CBS-domain"/>
    <property type="match status" value="1"/>
</dbReference>
<feature type="domain" description="CNNM transmembrane" evidence="11">
    <location>
        <begin position="1"/>
        <end position="202"/>
    </location>
</feature>
<evidence type="ECO:0000259" key="10">
    <source>
        <dbReference type="PROSITE" id="PS51371"/>
    </source>
</evidence>
<keyword evidence="7" id="KW-0129">CBS domain</keyword>
<keyword evidence="4" id="KW-0677">Repeat</keyword>
<evidence type="ECO:0000256" key="2">
    <source>
        <dbReference type="ARBA" id="ARBA00022475"/>
    </source>
</evidence>
<evidence type="ECO:0000256" key="3">
    <source>
        <dbReference type="ARBA" id="ARBA00022692"/>
    </source>
</evidence>
<evidence type="ECO:0000313" key="13">
    <source>
        <dbReference type="Proteomes" id="UP001595844"/>
    </source>
</evidence>
<keyword evidence="6 8" id="KW-0472">Membrane</keyword>
<evidence type="ECO:0000313" key="12">
    <source>
        <dbReference type="EMBL" id="MFC4377757.1"/>
    </source>
</evidence>
<keyword evidence="2" id="KW-1003">Cell membrane</keyword>
<name>A0ABV8VRF0_9NOCA</name>
<dbReference type="Pfam" id="PF01595">
    <property type="entry name" value="CNNM"/>
    <property type="match status" value="1"/>
</dbReference>
<keyword evidence="13" id="KW-1185">Reference proteome</keyword>
<evidence type="ECO:0000256" key="6">
    <source>
        <dbReference type="ARBA" id="ARBA00023136"/>
    </source>
</evidence>
<evidence type="ECO:0000256" key="9">
    <source>
        <dbReference type="SAM" id="Phobius"/>
    </source>
</evidence>
<accession>A0ABV8VRF0</accession>
<dbReference type="PANTHER" id="PTHR43099:SF5">
    <property type="entry name" value="HLYC_CORC FAMILY TRANSPORTER"/>
    <property type="match status" value="1"/>
</dbReference>
<gene>
    <name evidence="12" type="ORF">ACFO5K_27130</name>
</gene>
<dbReference type="InterPro" id="IPR000644">
    <property type="entry name" value="CBS_dom"/>
</dbReference>
<dbReference type="Pfam" id="PF00571">
    <property type="entry name" value="CBS"/>
    <property type="match status" value="1"/>
</dbReference>
<comment type="subcellular location">
    <subcellularLocation>
        <location evidence="1">Cell membrane</location>
        <topology evidence="1">Multi-pass membrane protein</topology>
    </subcellularLocation>
</comment>
<dbReference type="InterPro" id="IPR051676">
    <property type="entry name" value="UPF0053_domain"/>
</dbReference>
<reference evidence="13" key="1">
    <citation type="journal article" date="2019" name="Int. J. Syst. Evol. Microbiol.">
        <title>The Global Catalogue of Microorganisms (GCM) 10K type strain sequencing project: providing services to taxonomists for standard genome sequencing and annotation.</title>
        <authorList>
            <consortium name="The Broad Institute Genomics Platform"/>
            <consortium name="The Broad Institute Genome Sequencing Center for Infectious Disease"/>
            <person name="Wu L."/>
            <person name="Ma J."/>
        </authorList>
    </citation>
    <scope>NUCLEOTIDE SEQUENCE [LARGE SCALE GENOMIC DNA]</scope>
    <source>
        <strain evidence="13">IBRC-M 10490</strain>
    </source>
</reference>
<evidence type="ECO:0000256" key="7">
    <source>
        <dbReference type="PROSITE-ProRule" id="PRU00703"/>
    </source>
</evidence>
<evidence type="ECO:0000256" key="4">
    <source>
        <dbReference type="ARBA" id="ARBA00022737"/>
    </source>
</evidence>
<evidence type="ECO:0000256" key="5">
    <source>
        <dbReference type="ARBA" id="ARBA00022989"/>
    </source>
</evidence>
<dbReference type="Proteomes" id="UP001595844">
    <property type="component" value="Unassembled WGS sequence"/>
</dbReference>
<protein>
    <submittedName>
        <fullName evidence="12">Hemolysin family protein</fullName>
    </submittedName>
</protein>